<evidence type="ECO:0000313" key="4">
    <source>
        <dbReference type="Proteomes" id="UP000017174"/>
    </source>
</evidence>
<accession>U7V487</accession>
<dbReference type="GO" id="GO:0003677">
    <property type="term" value="F:DNA binding"/>
    <property type="evidence" value="ECO:0007669"/>
    <property type="project" value="InterPro"/>
</dbReference>
<name>U7V487_9MICC</name>
<evidence type="ECO:0000256" key="2">
    <source>
        <dbReference type="ARBA" id="ARBA00022649"/>
    </source>
</evidence>
<dbReference type="Proteomes" id="UP000017174">
    <property type="component" value="Unassembled WGS sequence"/>
</dbReference>
<dbReference type="SUPFAM" id="SSF50118">
    <property type="entry name" value="Cell growth inhibitor/plasmid maintenance toxic component"/>
    <property type="match status" value="1"/>
</dbReference>
<gene>
    <name evidence="3" type="ORF">HMPREF0742_01172</name>
</gene>
<comment type="similarity">
    <text evidence="1">Belongs to the PemK/MazF family.</text>
</comment>
<dbReference type="Gene3D" id="2.30.30.110">
    <property type="match status" value="1"/>
</dbReference>
<organism evidence="3 4">
    <name type="scientific">Rothia aeria F0184</name>
    <dbReference type="NCBI Taxonomy" id="888019"/>
    <lineage>
        <taxon>Bacteria</taxon>
        <taxon>Bacillati</taxon>
        <taxon>Actinomycetota</taxon>
        <taxon>Actinomycetes</taxon>
        <taxon>Micrococcales</taxon>
        <taxon>Micrococcaceae</taxon>
        <taxon>Rothia</taxon>
    </lineage>
</organism>
<proteinExistence type="inferred from homology"/>
<dbReference type="RefSeq" id="WP_023133609.1">
    <property type="nucleotide sequence ID" value="NZ_KI518028.1"/>
</dbReference>
<dbReference type="EMBL" id="AXZG01000035">
    <property type="protein sequence ID" value="ERT66517.1"/>
    <property type="molecule type" value="Genomic_DNA"/>
</dbReference>
<comment type="caution">
    <text evidence="3">The sequence shown here is derived from an EMBL/GenBank/DDBJ whole genome shotgun (WGS) entry which is preliminary data.</text>
</comment>
<reference evidence="3 4" key="1">
    <citation type="submission" date="2013-08" db="EMBL/GenBank/DDBJ databases">
        <authorList>
            <person name="Weinstock G."/>
            <person name="Sodergren E."/>
            <person name="Wylie T."/>
            <person name="Fulton L."/>
            <person name="Fulton R."/>
            <person name="Fronick C."/>
            <person name="O'Laughlin M."/>
            <person name="Godfrey J."/>
            <person name="Miner T."/>
            <person name="Herter B."/>
            <person name="Appelbaum E."/>
            <person name="Cordes M."/>
            <person name="Lek S."/>
            <person name="Wollam A."/>
            <person name="Pepin K.H."/>
            <person name="Palsikar V.B."/>
            <person name="Mitreva M."/>
            <person name="Wilson R.K."/>
        </authorList>
    </citation>
    <scope>NUCLEOTIDE SEQUENCE [LARGE SCALE GENOMIC DNA]</scope>
    <source>
        <strain evidence="3 4">F0184</strain>
    </source>
</reference>
<dbReference type="Pfam" id="PF02452">
    <property type="entry name" value="PemK_toxin"/>
    <property type="match status" value="1"/>
</dbReference>
<dbReference type="HOGENOM" id="CLU_121823_6_2_11"/>
<evidence type="ECO:0000313" key="3">
    <source>
        <dbReference type="EMBL" id="ERT66517.1"/>
    </source>
</evidence>
<keyword evidence="2" id="KW-1277">Toxin-antitoxin system</keyword>
<evidence type="ECO:0008006" key="5">
    <source>
        <dbReference type="Google" id="ProtNLM"/>
    </source>
</evidence>
<protein>
    <recommendedName>
        <fullName evidence="5">Toxin-antitoxin system, toxin component, MazF family</fullName>
    </recommendedName>
</protein>
<dbReference type="InterPro" id="IPR011067">
    <property type="entry name" value="Plasmid_toxin/cell-grow_inhib"/>
</dbReference>
<dbReference type="AlphaFoldDB" id="U7V487"/>
<evidence type="ECO:0000256" key="1">
    <source>
        <dbReference type="ARBA" id="ARBA00007521"/>
    </source>
</evidence>
<dbReference type="InterPro" id="IPR003477">
    <property type="entry name" value="PemK-like"/>
</dbReference>
<sequence length="106" mass="12400">MTSVQAWQVRKVWFSFREDPNKGKYRPVVVKEVAEDNCVVIYVTSKVHKSNYSDFLLLQDWQQEGLTCASAVRIRKTLRIPVDALGEYLGELSPRDRLEIQMKYSF</sequence>